<comment type="similarity">
    <text evidence="1">Belongs to the glycosyl hydrolase 8 (cellulase D) family.</text>
</comment>
<dbReference type="InterPro" id="IPR012341">
    <property type="entry name" value="6hp_glycosidase-like_sf"/>
</dbReference>
<dbReference type="SUPFAM" id="SSF48208">
    <property type="entry name" value="Six-hairpin glycosidases"/>
    <property type="match status" value="1"/>
</dbReference>
<gene>
    <name evidence="4" type="ORF">R2Q92_00330</name>
</gene>
<reference evidence="4 5" key="1">
    <citation type="submission" date="2023-10" db="EMBL/GenBank/DDBJ databases">
        <title>Microbacterium xanthum sp. nov., isolated from seaweed.</title>
        <authorList>
            <person name="Lee S.D."/>
        </authorList>
    </citation>
    <scope>NUCLEOTIDE SEQUENCE [LARGE SCALE GENOMIC DNA]</scope>
    <source>
        <strain evidence="4 5">KCTC 19124</strain>
    </source>
</reference>
<proteinExistence type="inferred from homology"/>
<dbReference type="InterPro" id="IPR002037">
    <property type="entry name" value="Glyco_hydro_8"/>
</dbReference>
<dbReference type="EMBL" id="JAWJYN010000001">
    <property type="protein sequence ID" value="MDZ8160265.1"/>
    <property type="molecule type" value="Genomic_DNA"/>
</dbReference>
<dbReference type="PROSITE" id="PS51257">
    <property type="entry name" value="PROKAR_LIPOPROTEIN"/>
    <property type="match status" value="1"/>
</dbReference>
<dbReference type="PRINTS" id="PR00735">
    <property type="entry name" value="GLHYDRLASE8"/>
</dbReference>
<dbReference type="Proteomes" id="UP001291912">
    <property type="component" value="Unassembled WGS sequence"/>
</dbReference>
<dbReference type="Pfam" id="PF01270">
    <property type="entry name" value="Glyco_hydro_8"/>
    <property type="match status" value="1"/>
</dbReference>
<comment type="caution">
    <text evidence="4">The sequence shown here is derived from an EMBL/GenBank/DDBJ whole genome shotgun (WGS) entry which is preliminary data.</text>
</comment>
<dbReference type="InterPro" id="IPR008928">
    <property type="entry name" value="6-hairpin_glycosidase_sf"/>
</dbReference>
<evidence type="ECO:0000313" key="4">
    <source>
        <dbReference type="EMBL" id="MDZ8160265.1"/>
    </source>
</evidence>
<protein>
    <submittedName>
        <fullName evidence="4">Glycosyl hydrolase family 8</fullName>
    </submittedName>
</protein>
<dbReference type="RefSeq" id="WP_194423014.1">
    <property type="nucleotide sequence ID" value="NZ_BAAAPT010000001.1"/>
</dbReference>
<evidence type="ECO:0000256" key="1">
    <source>
        <dbReference type="ARBA" id="ARBA00009209"/>
    </source>
</evidence>
<evidence type="ECO:0000256" key="3">
    <source>
        <dbReference type="ARBA" id="ARBA00023295"/>
    </source>
</evidence>
<keyword evidence="2 4" id="KW-0378">Hydrolase</keyword>
<organism evidence="4 5">
    <name type="scientific">Microbacterium aquimaris</name>
    <dbReference type="NCBI Taxonomy" id="459816"/>
    <lineage>
        <taxon>Bacteria</taxon>
        <taxon>Bacillati</taxon>
        <taxon>Actinomycetota</taxon>
        <taxon>Actinomycetes</taxon>
        <taxon>Micrococcales</taxon>
        <taxon>Microbacteriaceae</taxon>
        <taxon>Microbacterium</taxon>
    </lineage>
</organism>
<keyword evidence="5" id="KW-1185">Reference proteome</keyword>
<evidence type="ECO:0000313" key="5">
    <source>
        <dbReference type="Proteomes" id="UP001291912"/>
    </source>
</evidence>
<evidence type="ECO:0000256" key="2">
    <source>
        <dbReference type="ARBA" id="ARBA00022801"/>
    </source>
</evidence>
<dbReference type="GO" id="GO:0016787">
    <property type="term" value="F:hydrolase activity"/>
    <property type="evidence" value="ECO:0007669"/>
    <property type="project" value="UniProtKB-KW"/>
</dbReference>
<sequence length="362" mass="37298">MSIGRIGSVAVPVVVVALLAGCTTDASPERSDAEAHAAAFLDQWVEDGRVVRHDQGGDTVSEGQAYGMLAAVVAADEERFDEIWEWTQDELVREDGLLAWRWEDGDVVDAEPASDAELDAARALVLAGDRFARADLSDDGVALADALLDELTVETALGRVLLPGLWAEGEDPLPYNPSYASPTAFAILGAATGDERWEELAEGSAAATEALFDAAALPPDWAQIRADGTVSPVAGASGEGDAVTYGYDAQRTIIRYAESCAPADRDLVADAREPLSYADEPAAVLDLGGGAVTSDRSPLSIVARAAASAAAGDASAARDDLAAAATLSQENPTYYGRAWITLGAAMLAGDLGGCDAVAGSGS</sequence>
<name>A0ABU5N2G5_9MICO</name>
<accession>A0ABU5N2G5</accession>
<keyword evidence="3" id="KW-0326">Glycosidase</keyword>
<dbReference type="Gene3D" id="1.50.10.10">
    <property type="match status" value="1"/>
</dbReference>